<dbReference type="InterPro" id="IPR016185">
    <property type="entry name" value="PreATP-grasp_dom_sf"/>
</dbReference>
<evidence type="ECO:0000256" key="13">
    <source>
        <dbReference type="ARBA" id="ARBA00022984"/>
    </source>
</evidence>
<dbReference type="PANTHER" id="PTHR23132:SF23">
    <property type="entry name" value="D-ALANINE--D-ALANINE LIGASE B"/>
    <property type="match status" value="1"/>
</dbReference>
<dbReference type="Gene3D" id="3.30.470.20">
    <property type="entry name" value="ATP-grasp fold, B domain"/>
    <property type="match status" value="1"/>
</dbReference>
<comment type="pathway">
    <text evidence="5 16">Cell wall biogenesis; peptidoglycan biosynthesis.</text>
</comment>
<dbReference type="Gene3D" id="3.30.1490.20">
    <property type="entry name" value="ATP-grasp fold, A domain"/>
    <property type="match status" value="1"/>
</dbReference>
<keyword evidence="9 16" id="KW-0436">Ligase</keyword>
<dbReference type="Proteomes" id="UP001209922">
    <property type="component" value="Unassembled WGS sequence"/>
</dbReference>
<dbReference type="SUPFAM" id="SSF52440">
    <property type="entry name" value="PreATP-grasp domain"/>
    <property type="match status" value="1"/>
</dbReference>
<keyword evidence="14 16" id="KW-0961">Cell wall biogenesis/degradation</keyword>
<keyword evidence="12 16" id="KW-0133">Cell shape</keyword>
<evidence type="ECO:0000256" key="7">
    <source>
        <dbReference type="ARBA" id="ARBA00012216"/>
    </source>
</evidence>
<name>A0ABT3JSM0_9XANT</name>
<accession>A0ABT3JSM0</accession>
<evidence type="ECO:0000256" key="15">
    <source>
        <dbReference type="ARBA" id="ARBA00047614"/>
    </source>
</evidence>
<evidence type="ECO:0000256" key="2">
    <source>
        <dbReference type="ARBA" id="ARBA00001946"/>
    </source>
</evidence>
<protein>
    <recommendedName>
        <fullName evidence="7 16">D-alanine--D-alanine ligase</fullName>
        <ecNumber evidence="7 16">6.3.2.4</ecNumber>
    </recommendedName>
    <alternativeName>
        <fullName evidence="16">D-Ala-D-Ala ligase</fullName>
    </alternativeName>
    <alternativeName>
        <fullName evidence="16">D-alanylalanine synthetase</fullName>
    </alternativeName>
</protein>
<evidence type="ECO:0000256" key="6">
    <source>
        <dbReference type="ARBA" id="ARBA00010871"/>
    </source>
</evidence>
<comment type="catalytic activity">
    <reaction evidence="15 16">
        <text>2 D-alanine + ATP = D-alanyl-D-alanine + ADP + phosphate + H(+)</text>
        <dbReference type="Rhea" id="RHEA:11224"/>
        <dbReference type="ChEBI" id="CHEBI:15378"/>
        <dbReference type="ChEBI" id="CHEBI:30616"/>
        <dbReference type="ChEBI" id="CHEBI:43474"/>
        <dbReference type="ChEBI" id="CHEBI:57416"/>
        <dbReference type="ChEBI" id="CHEBI:57822"/>
        <dbReference type="ChEBI" id="CHEBI:456216"/>
        <dbReference type="EC" id="6.3.2.4"/>
    </reaction>
</comment>
<comment type="similarity">
    <text evidence="6 16">Belongs to the D-alanine--D-alanine ligase family.</text>
</comment>
<dbReference type="SUPFAM" id="SSF56059">
    <property type="entry name" value="Glutathione synthetase ATP-binding domain-like"/>
    <property type="match status" value="1"/>
</dbReference>
<keyword evidence="13 16" id="KW-0573">Peptidoglycan synthesis</keyword>
<dbReference type="EC" id="6.3.2.4" evidence="7 16"/>
<comment type="function">
    <text evidence="3 16">Cell wall formation.</text>
</comment>
<keyword evidence="11 17" id="KW-0067">ATP-binding</keyword>
<evidence type="ECO:0000256" key="9">
    <source>
        <dbReference type="ARBA" id="ARBA00022598"/>
    </source>
</evidence>
<gene>
    <name evidence="16" type="primary">ddl</name>
    <name evidence="19" type="ORF">OK345_02780</name>
</gene>
<dbReference type="PROSITE" id="PS00844">
    <property type="entry name" value="DALA_DALA_LIGASE_2"/>
    <property type="match status" value="1"/>
</dbReference>
<dbReference type="EMBL" id="JAPCHY010000002">
    <property type="protein sequence ID" value="MCW4471430.1"/>
    <property type="molecule type" value="Genomic_DNA"/>
</dbReference>
<organism evidence="19 20">
    <name type="scientific">Xanthomonas chitinilytica</name>
    <dbReference type="NCBI Taxonomy" id="2989819"/>
    <lineage>
        <taxon>Bacteria</taxon>
        <taxon>Pseudomonadati</taxon>
        <taxon>Pseudomonadota</taxon>
        <taxon>Gammaproteobacteria</taxon>
        <taxon>Lysobacterales</taxon>
        <taxon>Lysobacteraceae</taxon>
        <taxon>Xanthomonas</taxon>
    </lineage>
</organism>
<comment type="cofactor">
    <cofactor evidence="1">
        <name>Mn(2+)</name>
        <dbReference type="ChEBI" id="CHEBI:29035"/>
    </cofactor>
</comment>
<evidence type="ECO:0000256" key="14">
    <source>
        <dbReference type="ARBA" id="ARBA00023316"/>
    </source>
</evidence>
<evidence type="ECO:0000259" key="18">
    <source>
        <dbReference type="PROSITE" id="PS50975"/>
    </source>
</evidence>
<evidence type="ECO:0000256" key="8">
    <source>
        <dbReference type="ARBA" id="ARBA00022490"/>
    </source>
</evidence>
<feature type="domain" description="ATP-grasp" evidence="18">
    <location>
        <begin position="118"/>
        <end position="347"/>
    </location>
</feature>
<dbReference type="PANTHER" id="PTHR23132">
    <property type="entry name" value="D-ALANINE--D-ALANINE LIGASE"/>
    <property type="match status" value="1"/>
</dbReference>
<dbReference type="InterPro" id="IPR000291">
    <property type="entry name" value="D-Ala_lig_Van_CS"/>
</dbReference>
<comment type="caution">
    <text evidence="19">The sequence shown here is derived from an EMBL/GenBank/DDBJ whole genome shotgun (WGS) entry which is preliminary data.</text>
</comment>
<keyword evidence="20" id="KW-1185">Reference proteome</keyword>
<reference evidence="19 20" key="1">
    <citation type="submission" date="2022-10" db="EMBL/GenBank/DDBJ databases">
        <title>Xanthomonas sp. H13-6.</title>
        <authorList>
            <person name="Liu X."/>
            <person name="Deng Z."/>
            <person name="Jiang Y."/>
            <person name="Yu T."/>
            <person name="Ai J."/>
        </authorList>
    </citation>
    <scope>NUCLEOTIDE SEQUENCE [LARGE SCALE GENOMIC DNA]</scope>
    <source>
        <strain evidence="19 20">H13-6</strain>
    </source>
</reference>
<evidence type="ECO:0000256" key="1">
    <source>
        <dbReference type="ARBA" id="ARBA00001936"/>
    </source>
</evidence>
<dbReference type="PROSITE" id="PS50975">
    <property type="entry name" value="ATP_GRASP"/>
    <property type="match status" value="1"/>
</dbReference>
<comment type="subcellular location">
    <subcellularLocation>
        <location evidence="4 16">Cytoplasm</location>
    </subcellularLocation>
</comment>
<sequence length="356" mass="37262">MSQHAFPPLRTTDPAAFGRVAVLLGGTSSEREVSLDSGRNVLEALRARGVEAVAVDGIPALAEGLAAQRFDRVFNILHGHNGGGEDGIVQGLMEAFGVPYTGSRVLGSALSMDKIRTKQVWLSLGLPTPRFVALAPAGDAHGCASAAAGRTPGAADAHGCASAAAGRMPGAADVHAAARELGLPVVLKPANEGSSVGISRVLEESQLDDAVALAVRYDGQLLMEQMVVGDELTVAILGDVALPSIRIVPRGQWYDYDAKYIAEDTQYLCPGLEGGDEAEIGRLALAAFRAAGCGGWGRVDVMRDRASGRFFLLEVNTAPGMTSHSLVPKAARQAGIGFEELVWRVLEQTLDAEDTR</sequence>
<dbReference type="PROSITE" id="PS00843">
    <property type="entry name" value="DALA_DALA_LIGASE_1"/>
    <property type="match status" value="1"/>
</dbReference>
<dbReference type="InterPro" id="IPR011761">
    <property type="entry name" value="ATP-grasp"/>
</dbReference>
<evidence type="ECO:0000256" key="12">
    <source>
        <dbReference type="ARBA" id="ARBA00022960"/>
    </source>
</evidence>
<evidence type="ECO:0000256" key="10">
    <source>
        <dbReference type="ARBA" id="ARBA00022741"/>
    </source>
</evidence>
<evidence type="ECO:0000256" key="17">
    <source>
        <dbReference type="PROSITE-ProRule" id="PRU00409"/>
    </source>
</evidence>
<dbReference type="InterPro" id="IPR013815">
    <property type="entry name" value="ATP_grasp_subdomain_1"/>
</dbReference>
<evidence type="ECO:0000256" key="3">
    <source>
        <dbReference type="ARBA" id="ARBA00003921"/>
    </source>
</evidence>
<keyword evidence="10 17" id="KW-0547">Nucleotide-binding</keyword>
<comment type="cofactor">
    <cofactor evidence="2">
        <name>Mg(2+)</name>
        <dbReference type="ChEBI" id="CHEBI:18420"/>
    </cofactor>
</comment>
<dbReference type="InterPro" id="IPR011095">
    <property type="entry name" value="Dala_Dala_lig_C"/>
</dbReference>
<dbReference type="HAMAP" id="MF_00047">
    <property type="entry name" value="Dala_Dala_lig"/>
    <property type="match status" value="1"/>
</dbReference>
<dbReference type="Pfam" id="PF07478">
    <property type="entry name" value="Dala_Dala_lig_C"/>
    <property type="match status" value="1"/>
</dbReference>
<evidence type="ECO:0000313" key="19">
    <source>
        <dbReference type="EMBL" id="MCW4471430.1"/>
    </source>
</evidence>
<dbReference type="RefSeq" id="WP_265126384.1">
    <property type="nucleotide sequence ID" value="NZ_JAPCHY010000002.1"/>
</dbReference>
<dbReference type="NCBIfam" id="NF002378">
    <property type="entry name" value="PRK01372.1"/>
    <property type="match status" value="1"/>
</dbReference>
<dbReference type="InterPro" id="IPR005905">
    <property type="entry name" value="D_ala_D_ala"/>
</dbReference>
<proteinExistence type="inferred from homology"/>
<dbReference type="Gene3D" id="3.40.50.20">
    <property type="match status" value="1"/>
</dbReference>
<evidence type="ECO:0000313" key="20">
    <source>
        <dbReference type="Proteomes" id="UP001209922"/>
    </source>
</evidence>
<dbReference type="GO" id="GO:0016874">
    <property type="term" value="F:ligase activity"/>
    <property type="evidence" value="ECO:0007669"/>
    <property type="project" value="UniProtKB-KW"/>
</dbReference>
<keyword evidence="8 16" id="KW-0963">Cytoplasm</keyword>
<dbReference type="PIRSF" id="PIRSF039102">
    <property type="entry name" value="Ddl/VanB"/>
    <property type="match status" value="1"/>
</dbReference>
<evidence type="ECO:0000256" key="4">
    <source>
        <dbReference type="ARBA" id="ARBA00004496"/>
    </source>
</evidence>
<evidence type="ECO:0000256" key="16">
    <source>
        <dbReference type="HAMAP-Rule" id="MF_00047"/>
    </source>
</evidence>
<evidence type="ECO:0000256" key="11">
    <source>
        <dbReference type="ARBA" id="ARBA00022840"/>
    </source>
</evidence>
<evidence type="ECO:0000256" key="5">
    <source>
        <dbReference type="ARBA" id="ARBA00004752"/>
    </source>
</evidence>